<dbReference type="GO" id="GO:0046872">
    <property type="term" value="F:metal ion binding"/>
    <property type="evidence" value="ECO:0007669"/>
    <property type="project" value="UniProtKB-KW"/>
</dbReference>
<dbReference type="InterPro" id="IPR000994">
    <property type="entry name" value="Pept_M24"/>
</dbReference>
<evidence type="ECO:0000259" key="6">
    <source>
        <dbReference type="Pfam" id="PF16188"/>
    </source>
</evidence>
<dbReference type="SUPFAM" id="SSF53092">
    <property type="entry name" value="Creatinase/prolidase N-terminal domain"/>
    <property type="match status" value="1"/>
</dbReference>
<keyword evidence="7" id="KW-0031">Aminopeptidase</keyword>
<feature type="domain" description="Creatinase N-terminal" evidence="5">
    <location>
        <begin position="7"/>
        <end position="130"/>
    </location>
</feature>
<dbReference type="SUPFAM" id="SSF55920">
    <property type="entry name" value="Creatinase/aminopeptidase"/>
    <property type="match status" value="1"/>
</dbReference>
<gene>
    <name evidence="7" type="ORF">K8U84_10685</name>
</gene>
<dbReference type="InterPro" id="IPR032416">
    <property type="entry name" value="Peptidase_M24_C"/>
</dbReference>
<evidence type="ECO:0000313" key="7">
    <source>
        <dbReference type="EMBL" id="HJH25007.1"/>
    </source>
</evidence>
<accession>A0A9D2VHW8</accession>
<keyword evidence="2" id="KW-0479">Metal-binding</keyword>
<proteinExistence type="inferred from homology"/>
<dbReference type="InterPro" id="IPR000587">
    <property type="entry name" value="Creatinase_N"/>
</dbReference>
<organism evidence="7 8">
    <name type="scientific">Paenalcaligenes hominis</name>
    <dbReference type="NCBI Taxonomy" id="643674"/>
    <lineage>
        <taxon>Bacteria</taxon>
        <taxon>Pseudomonadati</taxon>
        <taxon>Pseudomonadota</taxon>
        <taxon>Betaproteobacteria</taxon>
        <taxon>Burkholderiales</taxon>
        <taxon>Alcaligenaceae</taxon>
        <taxon>Paenalcaligenes</taxon>
    </lineage>
</organism>
<dbReference type="Pfam" id="PF16188">
    <property type="entry name" value="Peptidase_M24_C"/>
    <property type="match status" value="1"/>
</dbReference>
<reference evidence="7" key="2">
    <citation type="submission" date="2021-09" db="EMBL/GenBank/DDBJ databases">
        <authorList>
            <person name="Gilroy R."/>
        </authorList>
    </citation>
    <scope>NUCLEOTIDE SEQUENCE</scope>
    <source>
        <strain evidence="7">CHK175-13533</strain>
    </source>
</reference>
<keyword evidence="7" id="KW-0645">Protease</keyword>
<evidence type="ECO:0000256" key="2">
    <source>
        <dbReference type="ARBA" id="ARBA00022723"/>
    </source>
</evidence>
<dbReference type="GO" id="GO:0005737">
    <property type="term" value="C:cytoplasm"/>
    <property type="evidence" value="ECO:0007669"/>
    <property type="project" value="UniProtKB-ARBA"/>
</dbReference>
<sequence>MSVHFSRLQALRQVMQRAGVDAYVVLSADPHLSEYLPPHYQGRAWLSGFKGSAGSIVVTAEFAGVWTDSRYWVQAADDLIGSGFELMRWGAPDVPDMMEWVAQHLHPDQVIAYDGQVMALAQSRAWHDLAQTHQLKLDESKDLLALIWPDRPPLPQSTIQVHAAPFCQRSLEENVQSVRTAMQDLGASAHLLSSLDDIAWLLNLRGSDVMYNPVFMAHVLLTLDQVVLFVDPDKLSNEVQDHLTQHAVSVLPYEQLALALAALPHSTGLLVAPHAVTVGTLAAAPQVHLLEAPNPSTLAKALKCPAEIQQVRQTMEADGAALCEFFAWFEHTIQQRPITELEVDEQITAARARQPHFISPSFGTIAAFGPNGAMPHYQATAESYATIDGDGLLLIDSGGQYLGGTTDITRVIPVGTPTNEQKHDYTLVLKGMIALSQAVFASGVTGQQLDILARMPLWQAGVDFGHGTGHGVGYFLNVHEGPQSISWRTRPGSQPVAMQPGMITSNEPGLYRAGQWGIRIENLIVCVEHLHNEFAELYAFETLTLCPIDTRCIDTALLTPPELHWLNQYHQHVRERLAPRLTGSALLWLEQATQPLATTNCSN</sequence>
<dbReference type="InterPro" id="IPR050422">
    <property type="entry name" value="X-Pro_aminopeptidase_P"/>
</dbReference>
<dbReference type="GO" id="GO:0070006">
    <property type="term" value="F:metalloaminopeptidase activity"/>
    <property type="evidence" value="ECO:0007669"/>
    <property type="project" value="InterPro"/>
</dbReference>
<dbReference type="RefSeq" id="WP_276831805.1">
    <property type="nucleotide sequence ID" value="NZ_DYTQ01000110.1"/>
</dbReference>
<evidence type="ECO:0000259" key="5">
    <source>
        <dbReference type="Pfam" id="PF01321"/>
    </source>
</evidence>
<dbReference type="PANTHER" id="PTHR43763">
    <property type="entry name" value="XAA-PRO AMINOPEPTIDASE 1"/>
    <property type="match status" value="1"/>
</dbReference>
<name>A0A9D2VHW8_9BURK</name>
<dbReference type="AlphaFoldDB" id="A0A9D2VHW8"/>
<comment type="caution">
    <text evidence="7">The sequence shown here is derived from an EMBL/GenBank/DDBJ whole genome shotgun (WGS) entry which is preliminary data.</text>
</comment>
<dbReference type="PANTHER" id="PTHR43763:SF6">
    <property type="entry name" value="XAA-PRO AMINOPEPTIDASE 1"/>
    <property type="match status" value="1"/>
</dbReference>
<feature type="domain" description="Peptidase M24 C-terminal" evidence="6">
    <location>
        <begin position="537"/>
        <end position="596"/>
    </location>
</feature>
<protein>
    <submittedName>
        <fullName evidence="7">Aminopeptidase P family protein</fullName>
    </submittedName>
</protein>
<dbReference type="Pfam" id="PF00557">
    <property type="entry name" value="Peptidase_M24"/>
    <property type="match status" value="1"/>
</dbReference>
<dbReference type="Pfam" id="PF01321">
    <property type="entry name" value="Creatinase_N"/>
    <property type="match status" value="1"/>
</dbReference>
<dbReference type="CDD" id="cd01085">
    <property type="entry name" value="APP"/>
    <property type="match status" value="1"/>
</dbReference>
<dbReference type="Pfam" id="PF16189">
    <property type="entry name" value="Creatinase_N_2"/>
    <property type="match status" value="1"/>
</dbReference>
<feature type="domain" description="Peptidase M24" evidence="4">
    <location>
        <begin position="310"/>
        <end position="527"/>
    </location>
</feature>
<dbReference type="InterPro" id="IPR033740">
    <property type="entry name" value="Pept_M24B"/>
</dbReference>
<evidence type="ECO:0000256" key="3">
    <source>
        <dbReference type="ARBA" id="ARBA00022801"/>
    </source>
</evidence>
<comment type="similarity">
    <text evidence="1">Belongs to the peptidase M24B family.</text>
</comment>
<evidence type="ECO:0000259" key="4">
    <source>
        <dbReference type="Pfam" id="PF00557"/>
    </source>
</evidence>
<keyword evidence="3" id="KW-0378">Hydrolase</keyword>
<dbReference type="InterPro" id="IPR036005">
    <property type="entry name" value="Creatinase/aminopeptidase-like"/>
</dbReference>
<dbReference type="Gene3D" id="3.90.230.10">
    <property type="entry name" value="Creatinase/methionine aminopeptidase superfamily"/>
    <property type="match status" value="1"/>
</dbReference>
<dbReference type="Gene3D" id="3.40.350.10">
    <property type="entry name" value="Creatinase/prolidase N-terminal domain"/>
    <property type="match status" value="2"/>
</dbReference>
<reference evidence="7" key="1">
    <citation type="journal article" date="2021" name="PeerJ">
        <title>Extensive microbial diversity within the chicken gut microbiome revealed by metagenomics and culture.</title>
        <authorList>
            <person name="Gilroy R."/>
            <person name="Ravi A."/>
            <person name="Getino M."/>
            <person name="Pursley I."/>
            <person name="Horton D.L."/>
            <person name="Alikhan N.F."/>
            <person name="Baker D."/>
            <person name="Gharbi K."/>
            <person name="Hall N."/>
            <person name="Watson M."/>
            <person name="Adriaenssens E.M."/>
            <person name="Foster-Nyarko E."/>
            <person name="Jarju S."/>
            <person name="Secka A."/>
            <person name="Antonio M."/>
            <person name="Oren A."/>
            <person name="Chaudhuri R.R."/>
            <person name="La Ragione R."/>
            <person name="Hildebrand F."/>
            <person name="Pallen M.J."/>
        </authorList>
    </citation>
    <scope>NUCLEOTIDE SEQUENCE</scope>
    <source>
        <strain evidence="7">CHK175-13533</strain>
    </source>
</reference>
<dbReference type="Proteomes" id="UP000700248">
    <property type="component" value="Unassembled WGS sequence"/>
</dbReference>
<evidence type="ECO:0000256" key="1">
    <source>
        <dbReference type="ARBA" id="ARBA00008766"/>
    </source>
</evidence>
<dbReference type="InterPro" id="IPR029149">
    <property type="entry name" value="Creatin/AminoP/Spt16_N"/>
</dbReference>
<evidence type="ECO:0000313" key="8">
    <source>
        <dbReference type="Proteomes" id="UP000700248"/>
    </source>
</evidence>
<dbReference type="EMBL" id="DYTQ01000110">
    <property type="protein sequence ID" value="HJH25007.1"/>
    <property type="molecule type" value="Genomic_DNA"/>
</dbReference>
<dbReference type="FunFam" id="3.90.230.10:FF:000009">
    <property type="entry name" value="xaa-Pro aminopeptidase 2"/>
    <property type="match status" value="1"/>
</dbReference>